<dbReference type="InterPro" id="IPR008258">
    <property type="entry name" value="Transglycosylase_SLT_dom_1"/>
</dbReference>
<accession>A0A6M3MHN3</accession>
<dbReference type="EMBL" id="MT143894">
    <property type="protein sequence ID" value="QJB05075.1"/>
    <property type="molecule type" value="Genomic_DNA"/>
</dbReference>
<evidence type="ECO:0000313" key="3">
    <source>
        <dbReference type="EMBL" id="QJB05075.1"/>
    </source>
</evidence>
<dbReference type="PANTHER" id="PTHR37423">
    <property type="entry name" value="SOLUBLE LYTIC MUREIN TRANSGLYCOSYLASE-RELATED"/>
    <property type="match status" value="1"/>
</dbReference>
<dbReference type="Gene3D" id="1.10.530.10">
    <property type="match status" value="1"/>
</dbReference>
<dbReference type="EMBL" id="MT143702">
    <property type="protein sequence ID" value="QJB00842.1"/>
    <property type="molecule type" value="Genomic_DNA"/>
</dbReference>
<evidence type="ECO:0000313" key="2">
    <source>
        <dbReference type="EMBL" id="QJB00842.1"/>
    </source>
</evidence>
<sequence length="498" mass="53404">MTEVVDELLVRLGLETDAKGFKEANNQFAGIRSAALKLGAIIGGGVGFHDLTVGVAAARDELGKWAKDAGVSIQFADKLRHAMEKFGGTEADSRGLIDVANNLREAAKWGELAERSFTSMGFNPQRIQQENMSVEETIDFISRGLSNISDRDERNRIAESMGINNPFTRNMLADYSGMQAEFKRAEELGVVTEEITKNAAAFNDAMTDAGRVVRSLKDMIANELLPGMSEWVNSAAEWTAQNRAQIQKGLDIAGNPGGALLLEWAKDSSAEDEDGFLDKLWSGLKDANKPGMGMEFGLLRKLFGLPAGPETSGPAPARPSGPLSNDAIFDALIQRESGGQHYGKDGKLLRSSAGALGITQIMPATARNPGYGIAPLANDSKEEYLRFGREYLAAMMKEFDGDTQKALAAYNAGPGAVKNAVASHGANWMSAMPGETQRYVPQIMDRAAKGGGTTNYYSIDARGATDPAAVENAARKVFKSELSNAVQVSRDGIPNNVQ</sequence>
<dbReference type="AlphaFoldDB" id="A0A6M3MHN3"/>
<reference evidence="3" key="1">
    <citation type="submission" date="2020-03" db="EMBL/GenBank/DDBJ databases">
        <title>The deep terrestrial virosphere.</title>
        <authorList>
            <person name="Holmfeldt K."/>
            <person name="Nilsson E."/>
            <person name="Simone D."/>
            <person name="Lopez-Fernandez M."/>
            <person name="Wu X."/>
            <person name="de Brujin I."/>
            <person name="Lundin D."/>
            <person name="Andersson A."/>
            <person name="Bertilsson S."/>
            <person name="Dopson M."/>
        </authorList>
    </citation>
    <scope>NUCLEOTIDE SEQUENCE</scope>
    <source>
        <strain evidence="2">MM171A00157</strain>
        <strain evidence="3">MM171B00143</strain>
    </source>
</reference>
<dbReference type="CDD" id="cd00254">
    <property type="entry name" value="LT-like"/>
    <property type="match status" value="1"/>
</dbReference>
<evidence type="ECO:0000259" key="1">
    <source>
        <dbReference type="Pfam" id="PF01464"/>
    </source>
</evidence>
<dbReference type="InterPro" id="IPR023346">
    <property type="entry name" value="Lysozyme-like_dom_sf"/>
</dbReference>
<dbReference type="SUPFAM" id="SSF53955">
    <property type="entry name" value="Lysozyme-like"/>
    <property type="match status" value="1"/>
</dbReference>
<dbReference type="PANTHER" id="PTHR37423:SF2">
    <property type="entry name" value="MEMBRANE-BOUND LYTIC MUREIN TRANSGLYCOSYLASE C"/>
    <property type="match status" value="1"/>
</dbReference>
<name>A0A6M3MHN3_9ZZZZ</name>
<proteinExistence type="predicted"/>
<gene>
    <name evidence="2" type="ORF">MM171A00157_0011</name>
    <name evidence="3" type="ORF">MM171B00143_0046</name>
</gene>
<dbReference type="Pfam" id="PF01464">
    <property type="entry name" value="SLT"/>
    <property type="match status" value="1"/>
</dbReference>
<feature type="domain" description="Transglycosylase SLT" evidence="1">
    <location>
        <begin position="328"/>
        <end position="426"/>
    </location>
</feature>
<protein>
    <submittedName>
        <fullName evidence="3">Putative transglycosylase</fullName>
    </submittedName>
</protein>
<organism evidence="3">
    <name type="scientific">viral metagenome</name>
    <dbReference type="NCBI Taxonomy" id="1070528"/>
    <lineage>
        <taxon>unclassified sequences</taxon>
        <taxon>metagenomes</taxon>
        <taxon>organismal metagenomes</taxon>
    </lineage>
</organism>